<dbReference type="Pfam" id="PF02585">
    <property type="entry name" value="PIG-L"/>
    <property type="match status" value="1"/>
</dbReference>
<keyword evidence="2" id="KW-1185">Reference proteome</keyword>
<dbReference type="InterPro" id="IPR003737">
    <property type="entry name" value="GlcNAc_PI_deacetylase-related"/>
</dbReference>
<dbReference type="PANTHER" id="PTHR12993">
    <property type="entry name" value="N-ACETYLGLUCOSAMINYL-PHOSPHATIDYLINOSITOL DE-N-ACETYLASE-RELATED"/>
    <property type="match status" value="1"/>
</dbReference>
<accession>A0A1Z4JE43</accession>
<dbReference type="PANTHER" id="PTHR12993:SF30">
    <property type="entry name" value="N-ACETYL-ALPHA-D-GLUCOSAMINYL L-MALATE DEACETYLASE 1"/>
    <property type="match status" value="1"/>
</dbReference>
<evidence type="ECO:0000313" key="2">
    <source>
        <dbReference type="Proteomes" id="UP000217895"/>
    </source>
</evidence>
<dbReference type="Gene3D" id="3.40.50.10320">
    <property type="entry name" value="LmbE-like"/>
    <property type="match status" value="1"/>
</dbReference>
<protein>
    <recommendedName>
        <fullName evidence="3">LmbE family protein</fullName>
    </recommendedName>
</protein>
<dbReference type="AlphaFoldDB" id="A0A1Z4JE43"/>
<organism evidence="1 2">
    <name type="scientific">Leptolyngbya boryana NIES-2135</name>
    <dbReference type="NCBI Taxonomy" id="1973484"/>
    <lineage>
        <taxon>Bacteria</taxon>
        <taxon>Bacillati</taxon>
        <taxon>Cyanobacteriota</taxon>
        <taxon>Cyanophyceae</taxon>
        <taxon>Leptolyngbyales</taxon>
        <taxon>Leptolyngbyaceae</taxon>
        <taxon>Leptolyngbya group</taxon>
        <taxon>Leptolyngbya</taxon>
    </lineage>
</organism>
<evidence type="ECO:0008006" key="3">
    <source>
        <dbReference type="Google" id="ProtNLM"/>
    </source>
</evidence>
<dbReference type="EMBL" id="AP018203">
    <property type="protein sequence ID" value="BAY55055.1"/>
    <property type="molecule type" value="Genomic_DNA"/>
</dbReference>
<dbReference type="InterPro" id="IPR024078">
    <property type="entry name" value="LmbE-like_dom_sf"/>
</dbReference>
<dbReference type="GO" id="GO:0016811">
    <property type="term" value="F:hydrolase activity, acting on carbon-nitrogen (but not peptide) bonds, in linear amides"/>
    <property type="evidence" value="ECO:0007669"/>
    <property type="project" value="TreeGrafter"/>
</dbReference>
<name>A0A1Z4JE43_LEPBY</name>
<sequence>MLKLMFDRGKDAEYRILCLGAHCDDIEIGCGGTILKLIEEYPNAIFYWVVFSSSEVRSKEAFESADRFLAGAKVENIVVKNFRNSFFPFVGTEIKEYFNELSQAFSPDLILTHYKHDAHQDHRVISDLTWNSYRNHFVLEYEIPKYDGDIGNPNFYVPVSEEICNRKIQTLMEVFETQKKRQWFTEDTFQAIMRLRGIESNAPSKFAEAFYSRKLVF</sequence>
<dbReference type="Proteomes" id="UP000217895">
    <property type="component" value="Chromosome"/>
</dbReference>
<proteinExistence type="predicted"/>
<evidence type="ECO:0000313" key="1">
    <source>
        <dbReference type="EMBL" id="BAY55055.1"/>
    </source>
</evidence>
<gene>
    <name evidence="1" type="ORF">NIES2135_18760</name>
</gene>
<dbReference type="SUPFAM" id="SSF102588">
    <property type="entry name" value="LmbE-like"/>
    <property type="match status" value="1"/>
</dbReference>
<reference evidence="1 2" key="1">
    <citation type="submission" date="2017-06" db="EMBL/GenBank/DDBJ databases">
        <title>Genome sequencing of cyanobaciteial culture collection at National Institute for Environmental Studies (NIES).</title>
        <authorList>
            <person name="Hirose Y."/>
            <person name="Shimura Y."/>
            <person name="Fujisawa T."/>
            <person name="Nakamura Y."/>
            <person name="Kawachi M."/>
        </authorList>
    </citation>
    <scope>NUCLEOTIDE SEQUENCE [LARGE SCALE GENOMIC DNA]</scope>
    <source>
        <strain evidence="1 2">NIES-2135</strain>
    </source>
</reference>